<comment type="function">
    <text evidence="13">Endonuclease that resolves Holliday junction intermediates in genetic recombination. Cleaves mobile four-strand junctions by introducing symmetrical nicks in paired strands. Promotes annealing of linear ssDNA with homologous dsDNA. Required for DNA repair, homologous recombination and chromosome segregation.</text>
</comment>
<organism evidence="15 16">
    <name type="scientific">Brochothrix campestris FSL F6-1037</name>
    <dbReference type="NCBI Taxonomy" id="1265861"/>
    <lineage>
        <taxon>Bacteria</taxon>
        <taxon>Bacillati</taxon>
        <taxon>Bacillota</taxon>
        <taxon>Bacilli</taxon>
        <taxon>Bacillales</taxon>
        <taxon>Listeriaceae</taxon>
        <taxon>Brochothrix</taxon>
    </lineage>
</organism>
<dbReference type="GO" id="GO:0007059">
    <property type="term" value="P:chromosome segregation"/>
    <property type="evidence" value="ECO:0007669"/>
    <property type="project" value="UniProtKB-UniRule"/>
</dbReference>
<evidence type="ECO:0000256" key="10">
    <source>
        <dbReference type="ARBA" id="ARBA00023204"/>
    </source>
</evidence>
<keyword evidence="10 13" id="KW-0234">DNA repair</keyword>
<dbReference type="EMBL" id="AODH01000038">
    <property type="protein sequence ID" value="EUJ38062.1"/>
    <property type="molecule type" value="Genomic_DNA"/>
</dbReference>
<evidence type="ECO:0000256" key="2">
    <source>
        <dbReference type="ARBA" id="ARBA00022490"/>
    </source>
</evidence>
<evidence type="ECO:0000313" key="15">
    <source>
        <dbReference type="EMBL" id="EUJ38062.1"/>
    </source>
</evidence>
<accession>W7CM08</accession>
<dbReference type="NCBIfam" id="TIGR00648">
    <property type="entry name" value="recU"/>
    <property type="match status" value="1"/>
</dbReference>
<feature type="binding site" evidence="13">
    <location>
        <position position="86"/>
    </location>
    <ligand>
        <name>Mg(2+)</name>
        <dbReference type="ChEBI" id="CHEBI:18420"/>
    </ligand>
</feature>
<comment type="cofactor">
    <cofactor evidence="13">
        <name>Mg(2+)</name>
        <dbReference type="ChEBI" id="CHEBI:18420"/>
    </cofactor>
    <text evidence="13">Binds 1 Mg(2+) ion per subunit.</text>
</comment>
<proteinExistence type="inferred from homology"/>
<dbReference type="GO" id="GO:0003676">
    <property type="term" value="F:nucleic acid binding"/>
    <property type="evidence" value="ECO:0007669"/>
    <property type="project" value="InterPro"/>
</dbReference>
<evidence type="ECO:0000256" key="5">
    <source>
        <dbReference type="ARBA" id="ARBA00022759"/>
    </source>
</evidence>
<feature type="site" description="Transition state stabilizer" evidence="13">
    <location>
        <position position="103"/>
    </location>
</feature>
<keyword evidence="16" id="KW-1185">Reference proteome</keyword>
<feature type="binding site" evidence="13">
    <location>
        <position position="88"/>
    </location>
    <ligand>
        <name>Mg(2+)</name>
        <dbReference type="ChEBI" id="CHEBI:18420"/>
    </ligand>
</feature>
<keyword evidence="6 13" id="KW-0227">DNA damage</keyword>
<evidence type="ECO:0000256" key="4">
    <source>
        <dbReference type="ARBA" id="ARBA00022723"/>
    </source>
</evidence>
<dbReference type="AlphaFoldDB" id="W7CM08"/>
<name>W7CM08_9LIST</name>
<evidence type="ECO:0000256" key="6">
    <source>
        <dbReference type="ARBA" id="ARBA00022763"/>
    </source>
</evidence>
<evidence type="ECO:0000256" key="7">
    <source>
        <dbReference type="ARBA" id="ARBA00022801"/>
    </source>
</evidence>
<dbReference type="Proteomes" id="UP000019243">
    <property type="component" value="Unassembled WGS sequence"/>
</dbReference>
<comment type="catalytic activity">
    <reaction evidence="13">
        <text>Endonucleolytic cleavage at a junction such as a reciprocal single-stranded crossover between two homologous DNA duplexes (Holliday junction).</text>
        <dbReference type="EC" id="3.1.21.10"/>
    </reaction>
</comment>
<evidence type="ECO:0000256" key="13">
    <source>
        <dbReference type="HAMAP-Rule" id="MF_00130"/>
    </source>
</evidence>
<keyword evidence="5 13" id="KW-0255">Endonuclease</keyword>
<comment type="similarity">
    <text evidence="11 13">Belongs to the RecU family.</text>
</comment>
<dbReference type="InterPro" id="IPR011335">
    <property type="entry name" value="Restrct_endonuc-II-like"/>
</dbReference>
<dbReference type="Pfam" id="PF03838">
    <property type="entry name" value="RecU"/>
    <property type="match status" value="1"/>
</dbReference>
<evidence type="ECO:0000256" key="12">
    <source>
        <dbReference type="ARBA" id="ARBA00029523"/>
    </source>
</evidence>
<sequence length="201" mass="22866">MKINYPNGKSYTPSTNKGASIAPKIVSHSKRGMRLEDDLNDTNRYYLTHNIAVVHKKPTPIRIVNVRYPSRAQAVITEAYFSQASTTDYNGVYLGKHLDFEAKETTSTSSFPLKNFHEHQVKHMLQVQKQGGIAFVIIRFTSLNANYLLDISQLAFYWQRKLNNGRKSISLSELDSTGHVVNSGYHPRLDYLAIVKTVYNL</sequence>
<protein>
    <recommendedName>
        <fullName evidence="12 13">Holliday junction resolvase RecU</fullName>
        <ecNumber evidence="13 14">3.1.21.10</ecNumber>
    </recommendedName>
    <alternativeName>
        <fullName evidence="13">Recombination protein U homolog</fullName>
    </alternativeName>
</protein>
<keyword evidence="7 13" id="KW-0378">Hydrolase</keyword>
<keyword evidence="9 13" id="KW-0233">DNA recombination</keyword>
<dbReference type="PATRIC" id="fig|1265861.3.peg.1844"/>
<dbReference type="RefSeq" id="WP_035315036.1">
    <property type="nucleotide sequence ID" value="NZ_AODH01000038.1"/>
</dbReference>
<dbReference type="SUPFAM" id="SSF52980">
    <property type="entry name" value="Restriction endonuclease-like"/>
    <property type="match status" value="1"/>
</dbReference>
<dbReference type="InterPro" id="IPR011856">
    <property type="entry name" value="tRNA_endonuc-like_dom_sf"/>
</dbReference>
<feature type="binding site" evidence="13">
    <location>
        <position position="101"/>
    </location>
    <ligand>
        <name>Mg(2+)</name>
        <dbReference type="ChEBI" id="CHEBI:18420"/>
    </ligand>
</feature>
<evidence type="ECO:0000256" key="8">
    <source>
        <dbReference type="ARBA" id="ARBA00022842"/>
    </source>
</evidence>
<dbReference type="EC" id="3.1.21.10" evidence="13 14"/>
<dbReference type="GO" id="GO:0008821">
    <property type="term" value="F:crossover junction DNA endonuclease activity"/>
    <property type="evidence" value="ECO:0007669"/>
    <property type="project" value="UniProtKB-EC"/>
</dbReference>
<keyword evidence="3 13" id="KW-0540">Nuclease</keyword>
<keyword evidence="8 13" id="KW-0460">Magnesium</keyword>
<evidence type="ECO:0000256" key="1">
    <source>
        <dbReference type="ARBA" id="ARBA00004496"/>
    </source>
</evidence>
<dbReference type="NCBIfam" id="NF002584">
    <property type="entry name" value="PRK02234.1-5"/>
    <property type="match status" value="1"/>
</dbReference>
<dbReference type="OrthoDB" id="9783592at2"/>
<dbReference type="PIRSF" id="PIRSF037785">
    <property type="entry name" value="RecU"/>
    <property type="match status" value="1"/>
</dbReference>
<gene>
    <name evidence="13 15" type="primary">recU</name>
    <name evidence="15" type="ORF">BCAMP_09395</name>
</gene>
<evidence type="ECO:0000256" key="11">
    <source>
        <dbReference type="ARBA" id="ARBA00023447"/>
    </source>
</evidence>
<comment type="subcellular location">
    <subcellularLocation>
        <location evidence="1 13">Cytoplasm</location>
    </subcellularLocation>
</comment>
<feature type="binding site" evidence="13">
    <location>
        <position position="120"/>
    </location>
    <ligand>
        <name>Mg(2+)</name>
        <dbReference type="ChEBI" id="CHEBI:18420"/>
    </ligand>
</feature>
<evidence type="ECO:0000313" key="16">
    <source>
        <dbReference type="Proteomes" id="UP000019243"/>
    </source>
</evidence>
<dbReference type="Gene3D" id="3.40.1350.10">
    <property type="match status" value="1"/>
</dbReference>
<dbReference type="CDD" id="cd22354">
    <property type="entry name" value="RecU-like"/>
    <property type="match status" value="1"/>
</dbReference>
<dbReference type="GO" id="GO:0005737">
    <property type="term" value="C:cytoplasm"/>
    <property type="evidence" value="ECO:0007669"/>
    <property type="project" value="UniProtKB-SubCell"/>
</dbReference>
<evidence type="ECO:0000256" key="14">
    <source>
        <dbReference type="NCBIfam" id="TIGR00648"/>
    </source>
</evidence>
<dbReference type="GO" id="GO:0000287">
    <property type="term" value="F:magnesium ion binding"/>
    <property type="evidence" value="ECO:0007669"/>
    <property type="project" value="UniProtKB-UniRule"/>
</dbReference>
<dbReference type="GO" id="GO:0006310">
    <property type="term" value="P:DNA recombination"/>
    <property type="evidence" value="ECO:0007669"/>
    <property type="project" value="UniProtKB-UniRule"/>
</dbReference>
<keyword evidence="4 13" id="KW-0479">Metal-binding</keyword>
<dbReference type="InterPro" id="IPR004612">
    <property type="entry name" value="Resolv_RecU"/>
</dbReference>
<reference evidence="15 16" key="1">
    <citation type="submission" date="2012-12" db="EMBL/GenBank/DDBJ databases">
        <title>Novel taxa of Listeriaceae from agricultural environments in the United States.</title>
        <authorList>
            <person name="den Bakker H.C."/>
            <person name="Allred A."/>
            <person name="Warchocki S."/>
            <person name="Wright E.M."/>
            <person name="Burrell A."/>
            <person name="Nightingale K.K."/>
            <person name="Kephart D."/>
            <person name="Wiedmann M."/>
        </authorList>
    </citation>
    <scope>NUCLEOTIDE SEQUENCE [LARGE SCALE GENOMIC DNA]</scope>
    <source>
        <strain evidence="15 16">FSL F6-1037</strain>
    </source>
</reference>
<dbReference type="HAMAP" id="MF_00130">
    <property type="entry name" value="RecU"/>
    <property type="match status" value="1"/>
</dbReference>
<evidence type="ECO:0000256" key="3">
    <source>
        <dbReference type="ARBA" id="ARBA00022722"/>
    </source>
</evidence>
<dbReference type="STRING" id="1265861.BCAMP_09395"/>
<dbReference type="GO" id="GO:0006281">
    <property type="term" value="P:DNA repair"/>
    <property type="evidence" value="ECO:0007669"/>
    <property type="project" value="UniProtKB-UniRule"/>
</dbReference>
<keyword evidence="2 13" id="KW-0963">Cytoplasm</keyword>
<comment type="caution">
    <text evidence="15">The sequence shown here is derived from an EMBL/GenBank/DDBJ whole genome shotgun (WGS) entry which is preliminary data.</text>
</comment>
<evidence type="ECO:0000256" key="9">
    <source>
        <dbReference type="ARBA" id="ARBA00023172"/>
    </source>
</evidence>